<dbReference type="RefSeq" id="WP_176212595.1">
    <property type="nucleotide sequence ID" value="NZ_FWXH01000002.1"/>
</dbReference>
<organism evidence="2 3">
    <name type="scientific">Clostridium acidisoli DSM 12555</name>
    <dbReference type="NCBI Taxonomy" id="1121291"/>
    <lineage>
        <taxon>Bacteria</taxon>
        <taxon>Bacillati</taxon>
        <taxon>Bacillota</taxon>
        <taxon>Clostridia</taxon>
        <taxon>Eubacteriales</taxon>
        <taxon>Clostridiaceae</taxon>
        <taxon>Clostridium</taxon>
    </lineage>
</organism>
<evidence type="ECO:0000313" key="3">
    <source>
        <dbReference type="Proteomes" id="UP000192468"/>
    </source>
</evidence>
<dbReference type="Proteomes" id="UP000192468">
    <property type="component" value="Unassembled WGS sequence"/>
</dbReference>
<feature type="coiled-coil region" evidence="1">
    <location>
        <begin position="29"/>
        <end position="56"/>
    </location>
</feature>
<evidence type="ECO:0000256" key="1">
    <source>
        <dbReference type="SAM" id="Coils"/>
    </source>
</evidence>
<gene>
    <name evidence="2" type="ORF">SAMN02745134_00717</name>
</gene>
<keyword evidence="3" id="KW-1185">Reference proteome</keyword>
<proteinExistence type="predicted"/>
<accession>A0A1W1X4T6</accession>
<sequence length="58" mass="6931">MKLDLEKNEIEKIVTLIDSRIEELRFDINDDAEGNEEELKQVIREYKAIIKKINDQLK</sequence>
<protein>
    <submittedName>
        <fullName evidence="2">Uncharacterized protein</fullName>
    </submittedName>
</protein>
<dbReference type="STRING" id="1121291.SAMN02745134_00717"/>
<keyword evidence="1" id="KW-0175">Coiled coil</keyword>
<name>A0A1W1X4T6_9CLOT</name>
<dbReference type="AlphaFoldDB" id="A0A1W1X4T6"/>
<reference evidence="2 3" key="1">
    <citation type="submission" date="2017-04" db="EMBL/GenBank/DDBJ databases">
        <authorList>
            <person name="Afonso C.L."/>
            <person name="Miller P.J."/>
            <person name="Scott M.A."/>
            <person name="Spackman E."/>
            <person name="Goraichik I."/>
            <person name="Dimitrov K.M."/>
            <person name="Suarez D.L."/>
            <person name="Swayne D.E."/>
        </authorList>
    </citation>
    <scope>NUCLEOTIDE SEQUENCE [LARGE SCALE GENOMIC DNA]</scope>
    <source>
        <strain evidence="2 3">DSM 12555</strain>
    </source>
</reference>
<dbReference type="EMBL" id="FWXH01000002">
    <property type="protein sequence ID" value="SMC18974.1"/>
    <property type="molecule type" value="Genomic_DNA"/>
</dbReference>
<evidence type="ECO:0000313" key="2">
    <source>
        <dbReference type="EMBL" id="SMC18974.1"/>
    </source>
</evidence>